<organism evidence="1 2">
    <name type="scientific">Avena sativa</name>
    <name type="common">Oat</name>
    <dbReference type="NCBI Taxonomy" id="4498"/>
    <lineage>
        <taxon>Eukaryota</taxon>
        <taxon>Viridiplantae</taxon>
        <taxon>Streptophyta</taxon>
        <taxon>Embryophyta</taxon>
        <taxon>Tracheophyta</taxon>
        <taxon>Spermatophyta</taxon>
        <taxon>Magnoliopsida</taxon>
        <taxon>Liliopsida</taxon>
        <taxon>Poales</taxon>
        <taxon>Poaceae</taxon>
        <taxon>BOP clade</taxon>
        <taxon>Pooideae</taxon>
        <taxon>Poodae</taxon>
        <taxon>Poeae</taxon>
        <taxon>Poeae Chloroplast Group 1 (Aveneae type)</taxon>
        <taxon>Aveninae</taxon>
        <taxon>Avena</taxon>
    </lineage>
</organism>
<keyword evidence="2" id="KW-1185">Reference proteome</keyword>
<reference evidence="1" key="1">
    <citation type="submission" date="2021-05" db="EMBL/GenBank/DDBJ databases">
        <authorList>
            <person name="Scholz U."/>
            <person name="Mascher M."/>
            <person name="Fiebig A."/>
        </authorList>
    </citation>
    <scope>NUCLEOTIDE SEQUENCE [LARGE SCALE GENOMIC DNA]</scope>
</reference>
<accession>A0ACD5VCA7</accession>
<dbReference type="Proteomes" id="UP001732700">
    <property type="component" value="Chromosome 3A"/>
</dbReference>
<reference evidence="1" key="2">
    <citation type="submission" date="2025-09" db="UniProtKB">
        <authorList>
            <consortium name="EnsemblPlants"/>
        </authorList>
    </citation>
    <scope>IDENTIFICATION</scope>
</reference>
<proteinExistence type="predicted"/>
<evidence type="ECO:0000313" key="1">
    <source>
        <dbReference type="EnsemblPlants" id="AVESA.00010b.r2.3AG0406940.1.CDS.1"/>
    </source>
</evidence>
<name>A0ACD5VCA7_AVESA</name>
<evidence type="ECO:0000313" key="2">
    <source>
        <dbReference type="Proteomes" id="UP001732700"/>
    </source>
</evidence>
<protein>
    <submittedName>
        <fullName evidence="1">Uncharacterized protein</fullName>
    </submittedName>
</protein>
<sequence length="193" mass="20396">MSTTAGQKQAQRPQAPPASLLSAGHDDAEMRKVFSRFDADGDGRISPSELAAVSRAIAPPPTESAGGREVGAMMEELDADRDGFVDLGEFEAFHARGQGERDLDAELRDAFDVYDIDGDGRISVAELSKVLGRIGEGCSTEECERMIASVGVDGDGGYVGFEEFKKMMSPDAAGAKAQPQPAAGVTDDKPKKE</sequence>
<dbReference type="EnsemblPlants" id="AVESA.00010b.r2.3AG0406940.1">
    <property type="protein sequence ID" value="AVESA.00010b.r2.3AG0406940.1.CDS.1"/>
    <property type="gene ID" value="AVESA.00010b.r2.3AG0406940"/>
</dbReference>